<dbReference type="Gene3D" id="2.60.40.10">
    <property type="entry name" value="Immunoglobulins"/>
    <property type="match status" value="1"/>
</dbReference>
<gene>
    <name evidence="3" type="ORF">A9Q93_12210</name>
</gene>
<dbReference type="InterPro" id="IPR008979">
    <property type="entry name" value="Galactose-bd-like_sf"/>
</dbReference>
<organism evidence="3 4">
    <name type="scientific">Nonlabens dokdonensis</name>
    <dbReference type="NCBI Taxonomy" id="328515"/>
    <lineage>
        <taxon>Bacteria</taxon>
        <taxon>Pseudomonadati</taxon>
        <taxon>Bacteroidota</taxon>
        <taxon>Flavobacteriia</taxon>
        <taxon>Flavobacteriales</taxon>
        <taxon>Flavobacteriaceae</taxon>
        <taxon>Nonlabens</taxon>
    </lineage>
</organism>
<accession>A0A1Z8AL29</accession>
<evidence type="ECO:0000313" key="4">
    <source>
        <dbReference type="Proteomes" id="UP000196102"/>
    </source>
</evidence>
<dbReference type="SUPFAM" id="SSF55486">
    <property type="entry name" value="Metalloproteases ('zincins'), catalytic domain"/>
    <property type="match status" value="1"/>
</dbReference>
<evidence type="ECO:0000256" key="1">
    <source>
        <dbReference type="SAM" id="MobiDB-lite"/>
    </source>
</evidence>
<comment type="caution">
    <text evidence="3">The sequence shown here is derived from an EMBL/GenBank/DDBJ whole genome shotgun (WGS) entry which is preliminary data.</text>
</comment>
<evidence type="ECO:0000313" key="3">
    <source>
        <dbReference type="EMBL" id="OUS10898.1"/>
    </source>
</evidence>
<reference evidence="4" key="1">
    <citation type="journal article" date="2017" name="Proc. Natl. Acad. Sci. U.S.A.">
        <title>Simulation of Deepwater Horizon oil plume reveals substrate specialization within a complex community of hydrocarbon-degraders.</title>
        <authorList>
            <person name="Hu P."/>
            <person name="Dubinsky E.A."/>
            <person name="Probst A.J."/>
            <person name="Wang J."/>
            <person name="Sieber C.M.K."/>
            <person name="Tom L.M."/>
            <person name="Gardinali P."/>
            <person name="Banfield J.F."/>
            <person name="Atlas R.M."/>
            <person name="Andersen G.L."/>
        </authorList>
    </citation>
    <scope>NUCLEOTIDE SEQUENCE [LARGE SCALE GENOMIC DNA]</scope>
</reference>
<dbReference type="GO" id="GO:0008237">
    <property type="term" value="F:metallopeptidase activity"/>
    <property type="evidence" value="ECO:0007669"/>
    <property type="project" value="InterPro"/>
</dbReference>
<feature type="non-terminal residue" evidence="3">
    <location>
        <position position="1563"/>
    </location>
</feature>
<keyword evidence="2" id="KW-0732">Signal</keyword>
<feature type="signal peptide" evidence="2">
    <location>
        <begin position="1"/>
        <end position="19"/>
    </location>
</feature>
<dbReference type="Pfam" id="PF13583">
    <property type="entry name" value="Reprolysin_4"/>
    <property type="match status" value="1"/>
</dbReference>
<dbReference type="Proteomes" id="UP000196102">
    <property type="component" value="Unassembled WGS sequence"/>
</dbReference>
<dbReference type="InterPro" id="IPR024079">
    <property type="entry name" value="MetalloPept_cat_dom_sf"/>
</dbReference>
<sequence>MNKFSFFTLLAILPLFTFAQSIWQPANTLQLDKIEDRFRPIQPNQFDLFEIDQNALSDKLVNAVDRFSGGAAINVDFPIENNTFETFSVYTSGTVSPELQTQYPKITSFVGQSQQNPLNKIYFTITPKGFHGLITGEKILYMDPYSKVSPESIMIYNRKNLNRAGDDNFECHYTDVVDESLMAEFESNFTTKAFGDRFFRTYRIAIAGTAEYTAYHDDGDVSNGDAVADALAAMVVTLTRVNSVYEQEMSMRFSLVGNNSSIIYTDSQTDPYSNYSGSAMLGENETNLNNTIGSGNFDIGHVFSTGGGGIAGTSPCAGGKARGVTGIVTPEFDPFDIDYVCHEIGHQYGASHTFYNGCFGGSPSSRPFETGSASTIMGYAGICAPNVQDNSDGYFHLISLFEMQSSIDGDTCDTQVALSNLNPSAPSPVNPGNKTIPKSTPFKLTSTSSVAPDSGEIYTYNWEQLDTGAAAATGAPQPPVASNTSGPMFRSKFASTSPTRYFPNLEDLVQNVDPIWEELPSEEREMRFFCTIRDNNLNGGQTNYAGTTLTVGAAGPFVLNSPDGGEIWHEGENRNITWAVNGTNSTTYSTEVNILLSIDGGFTYPFVLASNTNNDGTQTVTIPNGVKTSTARIMVEASNNYFFDITNNNFEIKEGTFELTAATNDFSSCSPNDGTFSFNYNAAPNFNETINFTAVGLPAGLSASFSPSNTSVDATVNVSITGTSNVEAGQYNFSVQAQSTTATISEDFSFKIFENNVGDVVQTSPINGAGNQVANPILEWIDLESASSYLVEISESSDFSTIVEFDTVSFENSYQPSSLSHSTIYYWRVTPSNDCSTGQNASISSFQTAQDVCRVYDNETYINTAQPANRQNQWDTSVNAVSAIVNVPDDIEITELSFYMRASHNDTGHIKMQLSAPSGRFSEVYNRECAAGRNFDLIVSDSGTQNFGCNPGYTGALTGNQRPGQAFTRFNGLSAQGEWVLLATDRTAGTGGTFNEFSVTVCGRLQYVNDIDNDRNLGLTTAFNGTNTINQTLLRSAQAGFTNANLTYVVTNDVDYGQIQLNGVDLNVGDTFTQGDLNNDLIQYVHNSTELVNSDSFDYTVLGGSNTLLEGETFSITINDPVLIYDGASWEPFAPNADTGSINAQVLSGVAPISLNASINNMAVNGGVLDIATGISLTVNGSLTVDGVLEGRAGDLIINNSSSQAITGVGTLELGVVEINNPSGLNFNTTTNIYKVLMPQSSTLFFNNNVTFKSNASGTGQLDNAQNATINGNAKVEQYIPAKRAYRFLASSVNSTNAIRANWQEGGSNAPGFGTHITGGGAANGFDVNSSGANSLFTFDNNNQGWTAFANTNIQTLEVGTPIRMFVRGDRTVDLTDNNTTPTNTTLRSSGTLHSGDFSQSFTTSNQQFAMIANPYQAIVDFEEVLSDASTTGLNSSFMYVWDPNINTRGAYVTVDVTVGNGMALPTSSDANKFLQPGQSVFVPTTGPSNIMFRESDKTVTESLTQVFSSLNQNTFISISLKDATNTNLLDQTILQFDTAFDNAVTTQDAYKFTNIDESLASV</sequence>
<proteinExistence type="predicted"/>
<dbReference type="SUPFAM" id="SSF49785">
    <property type="entry name" value="Galactose-binding domain-like"/>
    <property type="match status" value="1"/>
</dbReference>
<dbReference type="RefSeq" id="WP_303687731.1">
    <property type="nucleotide sequence ID" value="NZ_MAAX01000187.1"/>
</dbReference>
<dbReference type="InterPro" id="IPR013783">
    <property type="entry name" value="Ig-like_fold"/>
</dbReference>
<feature type="region of interest" description="Disordered" evidence="1">
    <location>
        <begin position="421"/>
        <end position="450"/>
    </location>
</feature>
<dbReference type="Gene3D" id="3.40.390.10">
    <property type="entry name" value="Collagenase (Catalytic Domain)"/>
    <property type="match status" value="1"/>
</dbReference>
<dbReference type="EMBL" id="MAAX01000187">
    <property type="protein sequence ID" value="OUS10898.1"/>
    <property type="molecule type" value="Genomic_DNA"/>
</dbReference>
<evidence type="ECO:0008006" key="5">
    <source>
        <dbReference type="Google" id="ProtNLM"/>
    </source>
</evidence>
<feature type="chain" id="PRO_5012193649" description="P/Homo B domain-containing protein" evidence="2">
    <location>
        <begin position="20"/>
        <end position="1563"/>
    </location>
</feature>
<dbReference type="Gene3D" id="2.60.120.260">
    <property type="entry name" value="Galactose-binding domain-like"/>
    <property type="match status" value="1"/>
</dbReference>
<name>A0A1Z8AL29_9FLAO</name>
<protein>
    <recommendedName>
        <fullName evidence="5">P/Homo B domain-containing protein</fullName>
    </recommendedName>
</protein>
<dbReference type="Pfam" id="PF16184">
    <property type="entry name" value="Cadherin_3"/>
    <property type="match status" value="1"/>
</dbReference>
<feature type="compositionally biased region" description="Polar residues" evidence="1">
    <location>
        <begin position="430"/>
        <end position="450"/>
    </location>
</feature>
<evidence type="ECO:0000256" key="2">
    <source>
        <dbReference type="SAM" id="SignalP"/>
    </source>
</evidence>